<evidence type="ECO:0000256" key="2">
    <source>
        <dbReference type="ARBA" id="ARBA00005722"/>
    </source>
</evidence>
<dbReference type="RefSeq" id="WP_186910722.1">
    <property type="nucleotide sequence ID" value="NZ_JACOFV010000001.1"/>
</dbReference>
<comment type="subcellular location">
    <subcellularLocation>
        <location evidence="1">Cell outer membrane</location>
    </subcellularLocation>
</comment>
<protein>
    <submittedName>
        <fullName evidence="7">MipA/OmpV family protein</fullName>
    </submittedName>
</protein>
<dbReference type="PANTHER" id="PTHR38776">
    <property type="entry name" value="MLTA-INTERACTING PROTEIN-RELATED"/>
    <property type="match status" value="1"/>
</dbReference>
<reference evidence="7" key="1">
    <citation type="submission" date="2020-08" db="EMBL/GenBank/DDBJ databases">
        <title>Novel species isolated from subtropical streams in China.</title>
        <authorList>
            <person name="Lu H."/>
        </authorList>
    </citation>
    <scope>NUCLEOTIDE SEQUENCE</scope>
    <source>
        <strain evidence="7">KACC 12607</strain>
    </source>
</reference>
<feature type="chain" id="PRO_5037226826" evidence="6">
    <location>
        <begin position="19"/>
        <end position="262"/>
    </location>
</feature>
<evidence type="ECO:0000256" key="4">
    <source>
        <dbReference type="ARBA" id="ARBA00023136"/>
    </source>
</evidence>
<evidence type="ECO:0000313" key="7">
    <source>
        <dbReference type="EMBL" id="MBC3860796.1"/>
    </source>
</evidence>
<comment type="caution">
    <text evidence="7">The sequence shown here is derived from an EMBL/GenBank/DDBJ whole genome shotgun (WGS) entry which is preliminary data.</text>
</comment>
<keyword evidence="8" id="KW-1185">Reference proteome</keyword>
<sequence>MKKLLGLILVACSCNSFAQTSEFVQTIPEFYLPKDVNFSLGGIVLFTPKYAGSDERKAKVYPWLDAQWKNGAFFSSINGLGYNFSKDPTIQYGLRLGVEPARDESSSSKLQGLGDVDTTIEPGAFLNYNINQNYSLLSSIRYGSGTNHNGLQTSLGARVTTAISDQHRLTATIRANWANASYMQSYFGVNDQQSFNSGYLPYMPSSGLTDVKLSTSWHWTIDANWSLTTGASVSRYSSEVTKSPFVFQKTPVTVFSAASYRF</sequence>
<evidence type="ECO:0000256" key="5">
    <source>
        <dbReference type="ARBA" id="ARBA00023237"/>
    </source>
</evidence>
<evidence type="ECO:0000256" key="3">
    <source>
        <dbReference type="ARBA" id="ARBA00022729"/>
    </source>
</evidence>
<evidence type="ECO:0000256" key="1">
    <source>
        <dbReference type="ARBA" id="ARBA00004442"/>
    </source>
</evidence>
<evidence type="ECO:0000313" key="8">
    <source>
        <dbReference type="Proteomes" id="UP000634011"/>
    </source>
</evidence>
<dbReference type="InterPro" id="IPR010583">
    <property type="entry name" value="MipA"/>
</dbReference>
<dbReference type="PANTHER" id="PTHR38776:SF1">
    <property type="entry name" value="MLTA-INTERACTING PROTEIN-RELATED"/>
    <property type="match status" value="1"/>
</dbReference>
<evidence type="ECO:0000256" key="6">
    <source>
        <dbReference type="SAM" id="SignalP"/>
    </source>
</evidence>
<feature type="signal peptide" evidence="6">
    <location>
        <begin position="1"/>
        <end position="18"/>
    </location>
</feature>
<dbReference type="GO" id="GO:0009279">
    <property type="term" value="C:cell outer membrane"/>
    <property type="evidence" value="ECO:0007669"/>
    <property type="project" value="UniProtKB-SubCell"/>
</dbReference>
<keyword evidence="4" id="KW-0472">Membrane</keyword>
<organism evidence="7 8">
    <name type="scientific">Undibacterium jejuense</name>
    <dbReference type="NCBI Taxonomy" id="1344949"/>
    <lineage>
        <taxon>Bacteria</taxon>
        <taxon>Pseudomonadati</taxon>
        <taxon>Pseudomonadota</taxon>
        <taxon>Betaproteobacteria</taxon>
        <taxon>Burkholderiales</taxon>
        <taxon>Oxalobacteraceae</taxon>
        <taxon>Undibacterium</taxon>
    </lineage>
</organism>
<accession>A0A923HJF1</accession>
<dbReference type="Proteomes" id="UP000634011">
    <property type="component" value="Unassembled WGS sequence"/>
</dbReference>
<dbReference type="Pfam" id="PF06629">
    <property type="entry name" value="MipA"/>
    <property type="match status" value="1"/>
</dbReference>
<name>A0A923HJF1_9BURK</name>
<gene>
    <name evidence="7" type="ORF">H8K32_01690</name>
</gene>
<proteinExistence type="inferred from homology"/>
<keyword evidence="5" id="KW-0998">Cell outer membrane</keyword>
<keyword evidence="3 6" id="KW-0732">Signal</keyword>
<dbReference type="AlphaFoldDB" id="A0A923HJF1"/>
<comment type="similarity">
    <text evidence="2">Belongs to the MipA/OmpV family.</text>
</comment>
<dbReference type="EMBL" id="JACOFV010000001">
    <property type="protein sequence ID" value="MBC3860796.1"/>
    <property type="molecule type" value="Genomic_DNA"/>
</dbReference>